<dbReference type="Pfam" id="PF09997">
    <property type="entry name" value="DUF2238"/>
    <property type="match status" value="1"/>
</dbReference>
<keyword evidence="1" id="KW-0812">Transmembrane</keyword>
<evidence type="ECO:0000313" key="2">
    <source>
        <dbReference type="EMBL" id="MFC6952351.1"/>
    </source>
</evidence>
<sequence length="206" mass="22062">MHSLRSALLDPRQVTRAARAGIVAVLVVGAFTRNVSVIVNATGALAVSYLPGVIRRDLDVPLPPWTAAYVAVAVLLHGVGMVALYDDVWWWDHLTHVLSASVVAGVGYVVVTAFDEHDRRIYIPQPFLGAYVVAFALAAGVVWEVGEEAMRQLAIAGGFEPVLVVYGLEDSVLDLVFDAGGGVVVALFGRGPLEEPARHLADRLRD</sequence>
<evidence type="ECO:0000256" key="1">
    <source>
        <dbReference type="SAM" id="Phobius"/>
    </source>
</evidence>
<accession>A0ABD5VHJ6</accession>
<evidence type="ECO:0000313" key="3">
    <source>
        <dbReference type="Proteomes" id="UP001596395"/>
    </source>
</evidence>
<organism evidence="2 3">
    <name type="scientific">Halorubellus litoreus</name>
    <dbReference type="NCBI Taxonomy" id="755308"/>
    <lineage>
        <taxon>Archaea</taxon>
        <taxon>Methanobacteriati</taxon>
        <taxon>Methanobacteriota</taxon>
        <taxon>Stenosarchaea group</taxon>
        <taxon>Halobacteria</taxon>
        <taxon>Halobacteriales</taxon>
        <taxon>Halorubellaceae</taxon>
        <taxon>Halorubellus</taxon>
    </lineage>
</organism>
<name>A0ABD5VHJ6_9EURY</name>
<dbReference type="Proteomes" id="UP001596395">
    <property type="component" value="Unassembled WGS sequence"/>
</dbReference>
<keyword evidence="1" id="KW-1133">Transmembrane helix</keyword>
<proteinExistence type="predicted"/>
<dbReference type="InterPro" id="IPR014509">
    <property type="entry name" value="YjdF-like"/>
</dbReference>
<feature type="transmembrane region" description="Helical" evidence="1">
    <location>
        <begin position="67"/>
        <end position="85"/>
    </location>
</feature>
<feature type="transmembrane region" description="Helical" evidence="1">
    <location>
        <begin position="21"/>
        <end position="47"/>
    </location>
</feature>
<reference evidence="2 3" key="1">
    <citation type="journal article" date="2019" name="Int. J. Syst. Evol. Microbiol.">
        <title>The Global Catalogue of Microorganisms (GCM) 10K type strain sequencing project: providing services to taxonomists for standard genome sequencing and annotation.</title>
        <authorList>
            <consortium name="The Broad Institute Genomics Platform"/>
            <consortium name="The Broad Institute Genome Sequencing Center for Infectious Disease"/>
            <person name="Wu L."/>
            <person name="Ma J."/>
        </authorList>
    </citation>
    <scope>NUCLEOTIDE SEQUENCE [LARGE SCALE GENOMIC DNA]</scope>
    <source>
        <strain evidence="2 3">GX26</strain>
    </source>
</reference>
<protein>
    <submittedName>
        <fullName evidence="2">Uncharacterized protein</fullName>
    </submittedName>
</protein>
<keyword evidence="1" id="KW-0472">Membrane</keyword>
<keyword evidence="3" id="KW-1185">Reference proteome</keyword>
<dbReference type="EMBL" id="JBHSXN010000001">
    <property type="protein sequence ID" value="MFC6952351.1"/>
    <property type="molecule type" value="Genomic_DNA"/>
</dbReference>
<gene>
    <name evidence="2" type="ORF">ACFQGB_05710</name>
</gene>
<comment type="caution">
    <text evidence="2">The sequence shown here is derived from an EMBL/GenBank/DDBJ whole genome shotgun (WGS) entry which is preliminary data.</text>
</comment>
<dbReference type="AlphaFoldDB" id="A0ABD5VHJ6"/>
<feature type="transmembrane region" description="Helical" evidence="1">
    <location>
        <begin position="126"/>
        <end position="145"/>
    </location>
</feature>
<feature type="transmembrane region" description="Helical" evidence="1">
    <location>
        <begin position="97"/>
        <end position="114"/>
    </location>
</feature>
<dbReference type="RefSeq" id="WP_336349334.1">
    <property type="nucleotide sequence ID" value="NZ_JAZAQL010000001.1"/>
</dbReference>